<dbReference type="GeneID" id="84216454"/>
<dbReference type="Pfam" id="PF05016">
    <property type="entry name" value="ParE_toxin"/>
    <property type="match status" value="1"/>
</dbReference>
<gene>
    <name evidence="2" type="ORF">NP511_02185</name>
    <name evidence="1" type="ORF">NP511_20900</name>
</gene>
<accession>A0AAF0T5S4</accession>
<dbReference type="InterPro" id="IPR007712">
    <property type="entry name" value="RelE/ParE_toxin"/>
</dbReference>
<dbReference type="EMBL" id="CP101873">
    <property type="protein sequence ID" value="WMT08451.1"/>
    <property type="molecule type" value="Genomic_DNA"/>
</dbReference>
<name>A0AAF0T5S4_9EURY</name>
<evidence type="ECO:0000313" key="3">
    <source>
        <dbReference type="Proteomes" id="UP001224926"/>
    </source>
</evidence>
<keyword evidence="3" id="KW-1185">Reference proteome</keyword>
<reference evidence="1 3" key="1">
    <citation type="submission" date="2022-07" db="EMBL/GenBank/DDBJ databases">
        <title>Two temperate virus in Haloterrigena jeotgali A29.</title>
        <authorList>
            <person name="Deng X."/>
        </authorList>
    </citation>
    <scope>NUCLEOTIDE SEQUENCE [LARGE SCALE GENOMIC DNA]</scope>
    <source>
        <strain evidence="1 3">A29</strain>
    </source>
</reference>
<dbReference type="Proteomes" id="UP001224926">
    <property type="component" value="Chromosome"/>
</dbReference>
<evidence type="ECO:0000313" key="2">
    <source>
        <dbReference type="EMBL" id="WMT08451.1"/>
    </source>
</evidence>
<protein>
    <submittedName>
        <fullName evidence="1">Type II toxin-antitoxin system RelE/ParE family toxin</fullName>
    </submittedName>
</protein>
<proteinExistence type="predicted"/>
<organism evidence="1 3">
    <name type="scientific">Natrinema thermotolerans</name>
    <dbReference type="NCBI Taxonomy" id="121872"/>
    <lineage>
        <taxon>Archaea</taxon>
        <taxon>Methanobacteriati</taxon>
        <taxon>Methanobacteriota</taxon>
        <taxon>Stenosarchaea group</taxon>
        <taxon>Halobacteria</taxon>
        <taxon>Halobacteriales</taxon>
        <taxon>Natrialbaceae</taxon>
        <taxon>Natrinema</taxon>
    </lineage>
</organism>
<sequence>MAGLLEDPLPMGYDQDFESDLKKIQEDDPTLAERIADYCEEIRKKPFKGEMKQYAMDGLYGLHVDPFVLLYELDPHLAPNSDPSNVDEVYFHRVVHHDDQQTAVKNVNRADRTTYVSIRLEYDPIPNVQRRVSQLHETDEFRFKDSTYDSDGISVTGELVDDSRGRNREILEVILPEDAIIEYDREGFSDFI</sequence>
<evidence type="ECO:0000313" key="1">
    <source>
        <dbReference type="EMBL" id="WMT07819.1"/>
    </source>
</evidence>
<dbReference type="EMBL" id="CP101873">
    <property type="protein sequence ID" value="WMT07819.1"/>
    <property type="molecule type" value="Genomic_DNA"/>
</dbReference>
<dbReference type="AlphaFoldDB" id="A0AAF0T5S4"/>
<dbReference type="GeneID" id="39864924"/>
<dbReference type="RefSeq" id="WP_049964231.1">
    <property type="nucleotide sequence ID" value="NZ_CP101873.1"/>
</dbReference>